<dbReference type="InterPro" id="IPR046452">
    <property type="entry name" value="HgmA_N"/>
</dbReference>
<feature type="domain" description="Homogentisate 1,2-dioxygenase N-terminal" evidence="14">
    <location>
        <begin position="29"/>
        <end position="298"/>
    </location>
</feature>
<evidence type="ECO:0000256" key="12">
    <source>
        <dbReference type="PIRSR" id="PIRSR605708-2"/>
    </source>
</evidence>
<dbReference type="Pfam" id="PF20510">
    <property type="entry name" value="HgmA_N"/>
    <property type="match status" value="1"/>
</dbReference>
<evidence type="ECO:0000256" key="11">
    <source>
        <dbReference type="PIRSR" id="PIRSR605708-1"/>
    </source>
</evidence>
<dbReference type="InterPro" id="IPR014710">
    <property type="entry name" value="RmlC-like_jellyroll"/>
</dbReference>
<dbReference type="PANTHER" id="PTHR11056:SF0">
    <property type="entry name" value="HOMOGENTISATE 1,2-DIOXYGENASE"/>
    <property type="match status" value="1"/>
</dbReference>
<comment type="caution">
    <text evidence="15">The sequence shown here is derived from an EMBL/GenBank/DDBJ whole genome shotgun (WGS) entry which is preliminary data.</text>
</comment>
<dbReference type="RefSeq" id="WP_191123364.1">
    <property type="nucleotide sequence ID" value="NZ_JACXWY010000002.1"/>
</dbReference>
<comment type="catalytic activity">
    <reaction evidence="9">
        <text>homogentisate + O2 = 4-maleylacetoacetate + H(+)</text>
        <dbReference type="Rhea" id="RHEA:15449"/>
        <dbReference type="ChEBI" id="CHEBI:15378"/>
        <dbReference type="ChEBI" id="CHEBI:15379"/>
        <dbReference type="ChEBI" id="CHEBI:16169"/>
        <dbReference type="ChEBI" id="CHEBI:17105"/>
        <dbReference type="EC" id="1.13.11.5"/>
    </reaction>
</comment>
<feature type="binding site" evidence="12">
    <location>
        <position position="354"/>
    </location>
    <ligand>
        <name>Fe cation</name>
        <dbReference type="ChEBI" id="CHEBI:24875"/>
    </ligand>
</feature>
<dbReference type="SUPFAM" id="SSF51182">
    <property type="entry name" value="RmlC-like cupins"/>
    <property type="match status" value="1"/>
</dbReference>
<dbReference type="GO" id="GO:0006559">
    <property type="term" value="P:L-phenylalanine catabolic process"/>
    <property type="evidence" value="ECO:0007669"/>
    <property type="project" value="UniProtKB-UniRule"/>
</dbReference>
<dbReference type="HAMAP" id="MF_00334">
    <property type="entry name" value="Homogentis_dioxygen"/>
    <property type="match status" value="1"/>
</dbReference>
<dbReference type="EC" id="1.13.11.5" evidence="9 10"/>
<keyword evidence="8 9" id="KW-0585">Phenylalanine catabolism</keyword>
<feature type="binding site" evidence="12">
    <location>
        <position position="369"/>
    </location>
    <ligand>
        <name>homogentisate</name>
        <dbReference type="ChEBI" id="CHEBI:16169"/>
    </ligand>
</feature>
<evidence type="ECO:0000313" key="16">
    <source>
        <dbReference type="Proteomes" id="UP000619295"/>
    </source>
</evidence>
<dbReference type="EMBL" id="JACXWY010000002">
    <property type="protein sequence ID" value="MBD3844702.1"/>
    <property type="molecule type" value="Genomic_DNA"/>
</dbReference>
<keyword evidence="6 9" id="KW-0560">Oxidoreductase</keyword>
<accession>A0A927E5Y8</accession>
<evidence type="ECO:0000256" key="3">
    <source>
        <dbReference type="ARBA" id="ARBA00022723"/>
    </source>
</evidence>
<dbReference type="PANTHER" id="PTHR11056">
    <property type="entry name" value="HOMOGENTISATE 1,2-DIOXYGENASE"/>
    <property type="match status" value="1"/>
</dbReference>
<evidence type="ECO:0000256" key="8">
    <source>
        <dbReference type="ARBA" id="ARBA00023232"/>
    </source>
</evidence>
<dbReference type="CDD" id="cd07000">
    <property type="entry name" value="cupin_HGO_N"/>
    <property type="match status" value="1"/>
</dbReference>
<evidence type="ECO:0000259" key="14">
    <source>
        <dbReference type="Pfam" id="PF20510"/>
    </source>
</evidence>
<protein>
    <recommendedName>
        <fullName evidence="9 10">Homogentisate 1,2-dioxygenase</fullName>
        <shortName evidence="9">HGDO</shortName>
        <ecNumber evidence="9 10">1.13.11.5</ecNumber>
    </recommendedName>
    <alternativeName>
        <fullName evidence="9">Homogentisate oxygenase</fullName>
    </alternativeName>
    <alternativeName>
        <fullName evidence="9">Homogentisic acid oxidase</fullName>
    </alternativeName>
    <alternativeName>
        <fullName evidence="9">Homogentisicase</fullName>
    </alternativeName>
</protein>
<evidence type="ECO:0000313" key="15">
    <source>
        <dbReference type="EMBL" id="MBD3844702.1"/>
    </source>
</evidence>
<keyword evidence="7 9" id="KW-0408">Iron</keyword>
<evidence type="ECO:0000256" key="4">
    <source>
        <dbReference type="ARBA" id="ARBA00022878"/>
    </source>
</evidence>
<comment type="cofactor">
    <cofactor evidence="1 9 12">
        <name>Fe cation</name>
        <dbReference type="ChEBI" id="CHEBI:24875"/>
    </cofactor>
</comment>
<dbReference type="FunFam" id="2.60.120.10:FF:000034">
    <property type="entry name" value="Homogentisate 1,2-dioxygenase"/>
    <property type="match status" value="1"/>
</dbReference>
<proteinExistence type="inferred from homology"/>
<keyword evidence="5 9" id="KW-0223">Dioxygenase</keyword>
<feature type="domain" description="Homogentisate 1,2-dioxygenase C-terminal" evidence="13">
    <location>
        <begin position="299"/>
        <end position="452"/>
    </location>
</feature>
<keyword evidence="3 9" id="KW-0479">Metal-binding</keyword>
<feature type="binding site" evidence="12">
    <location>
        <position position="391"/>
    </location>
    <ligand>
        <name>Fe cation</name>
        <dbReference type="ChEBI" id="CHEBI:24875"/>
    </ligand>
</feature>
<dbReference type="GO" id="GO:0005737">
    <property type="term" value="C:cytoplasm"/>
    <property type="evidence" value="ECO:0007669"/>
    <property type="project" value="TreeGrafter"/>
</dbReference>
<feature type="binding site" evidence="12">
    <location>
        <position position="360"/>
    </location>
    <ligand>
        <name>Fe cation</name>
        <dbReference type="ChEBI" id="CHEBI:24875"/>
    </ligand>
</feature>
<dbReference type="GO" id="GO:0006572">
    <property type="term" value="P:L-tyrosine catabolic process"/>
    <property type="evidence" value="ECO:0007669"/>
    <property type="project" value="UniProtKB-UniRule"/>
</dbReference>
<dbReference type="InterPro" id="IPR011051">
    <property type="entry name" value="RmlC_Cupin_sf"/>
</dbReference>
<dbReference type="GO" id="GO:0004411">
    <property type="term" value="F:homogentisate 1,2-dioxygenase activity"/>
    <property type="evidence" value="ECO:0007669"/>
    <property type="project" value="UniProtKB-UniRule"/>
</dbReference>
<name>A0A927E5Y8_9HYPH</name>
<sequence>MNVQKPGGAKTDDGKTNDGKLRSAIAAGYMSGFGNGFETEALPGALPLGRNSPQKCAYGLYAEQLSGSPFTAPRTTNERSWLYRIRPTVAHWNTFRKVDAGFWRTAPAREVDMPIAPLRWSPLPIPAEPLSFIEGIRSMTTAGDAGSLGGMGAHVYLITRSMVDAYFYNADGEMLFVPQQGSLRLWTEFGIIDIEPGEIAVIPRGVKIRVELRDGPARGYICENYGGAFTLPERGPIGANCLANPRDFLTPVAAYEDRDAPSKMYVKWGGNLWVADIAHSPLDVVAWHGNYAPYKYDLRRFSPVGPVLYDHADPSIFTVLTSPSETPGTANVDFVVFSDRWLVAENTFRPPWYHMNVMSEFMGLVYGVYDAKTGGGFVPGGISLHNSMLPHGPDVDAFERASTVELKPHKLEGTLAFMFETRFPQAVTAFAARTEALQSDYGGYGHKLTKHFDPTRP</sequence>
<evidence type="ECO:0000256" key="6">
    <source>
        <dbReference type="ARBA" id="ARBA00023002"/>
    </source>
</evidence>
<reference evidence="15" key="1">
    <citation type="submission" date="2020-09" db="EMBL/GenBank/DDBJ databases">
        <title>Bosea spartocytisi sp. nov. a root nodule endophyte of Spartocytisus supranubius in the high mountain ecosystem fo the Teide National Park (Canary Islands, Spain).</title>
        <authorList>
            <person name="Pulido-Suarez L."/>
            <person name="Peix A."/>
            <person name="Igual J.M."/>
            <person name="Socas-Perez N."/>
            <person name="Velazquez E."/>
            <person name="Flores-Felix J.D."/>
            <person name="Leon-Barrios M."/>
        </authorList>
    </citation>
    <scope>NUCLEOTIDE SEQUENCE</scope>
    <source>
        <strain evidence="15">SSUT16</strain>
    </source>
</reference>
<feature type="binding site" evidence="9">
    <location>
        <position position="409"/>
    </location>
    <ligand>
        <name>Fe cation</name>
        <dbReference type="ChEBI" id="CHEBI:24875"/>
    </ligand>
</feature>
<evidence type="ECO:0000256" key="5">
    <source>
        <dbReference type="ARBA" id="ARBA00022964"/>
    </source>
</evidence>
<comment type="similarity">
    <text evidence="2 9">Belongs to the homogentisate dioxygenase family.</text>
</comment>
<evidence type="ECO:0000256" key="9">
    <source>
        <dbReference type="HAMAP-Rule" id="MF_00334"/>
    </source>
</evidence>
<dbReference type="NCBIfam" id="TIGR01015">
    <property type="entry name" value="hmgA"/>
    <property type="match status" value="1"/>
</dbReference>
<comment type="subunit">
    <text evidence="9">Hexamer; dimer of trimers.</text>
</comment>
<organism evidence="15 16">
    <name type="scientific">Bosea spartocytisi</name>
    <dbReference type="NCBI Taxonomy" id="2773451"/>
    <lineage>
        <taxon>Bacteria</taxon>
        <taxon>Pseudomonadati</taxon>
        <taxon>Pseudomonadota</taxon>
        <taxon>Alphaproteobacteria</taxon>
        <taxon>Hyphomicrobiales</taxon>
        <taxon>Boseaceae</taxon>
        <taxon>Bosea</taxon>
    </lineage>
</organism>
<comment type="caution">
    <text evidence="9">Lacks conserved residue(s) required for the propagation of feature annotation.</text>
</comment>
<dbReference type="Pfam" id="PF04209">
    <property type="entry name" value="HgmA_C"/>
    <property type="match status" value="1"/>
</dbReference>
<evidence type="ECO:0000256" key="10">
    <source>
        <dbReference type="NCBIfam" id="TIGR01015"/>
    </source>
</evidence>
<dbReference type="InterPro" id="IPR046451">
    <property type="entry name" value="HgmA_C"/>
</dbReference>
<evidence type="ECO:0000259" key="13">
    <source>
        <dbReference type="Pfam" id="PF04209"/>
    </source>
</evidence>
<feature type="active site" description="Proton acceptor" evidence="9 11">
    <location>
        <position position="311"/>
    </location>
</feature>
<dbReference type="InterPro" id="IPR022950">
    <property type="entry name" value="Homogentis_dOase_bac"/>
</dbReference>
<dbReference type="AlphaFoldDB" id="A0A927E5Y8"/>
<dbReference type="InterPro" id="IPR005708">
    <property type="entry name" value="Homogentis_dOase"/>
</dbReference>
<dbReference type="Gene3D" id="2.60.120.10">
    <property type="entry name" value="Jelly Rolls"/>
    <property type="match status" value="1"/>
</dbReference>
<evidence type="ECO:0000256" key="1">
    <source>
        <dbReference type="ARBA" id="ARBA00001962"/>
    </source>
</evidence>
<keyword evidence="4 9" id="KW-0828">Tyrosine catabolism</keyword>
<keyword evidence="16" id="KW-1185">Reference proteome</keyword>
<evidence type="ECO:0000256" key="2">
    <source>
        <dbReference type="ARBA" id="ARBA00007757"/>
    </source>
</evidence>
<comment type="function">
    <text evidence="9">Involved in the catabolism of homogentisate (2,5-dihydroxyphenylacetate or 2,5-OH-PhAc), a central intermediate in the degradation of phenylalanine and tyrosine. Catalyzes the oxidative ring cleavage of the aromatic ring of homogentisate to yield maleylacetoacetate.</text>
</comment>
<feature type="binding site" evidence="9 12">
    <location>
        <position position="391"/>
    </location>
    <ligand>
        <name>homogentisate</name>
        <dbReference type="ChEBI" id="CHEBI:16169"/>
    </ligand>
</feature>
<dbReference type="Proteomes" id="UP000619295">
    <property type="component" value="Unassembled WGS sequence"/>
</dbReference>
<gene>
    <name evidence="9" type="primary">hmgA</name>
    <name evidence="15" type="ORF">IED13_03235</name>
</gene>
<comment type="pathway">
    <text evidence="9">Amino-acid degradation; L-phenylalanine degradation; acetoacetate and fumarate from L-phenylalanine: step 4/6.</text>
</comment>
<dbReference type="GO" id="GO:0005506">
    <property type="term" value="F:iron ion binding"/>
    <property type="evidence" value="ECO:0007669"/>
    <property type="project" value="UniProtKB-UniRule"/>
</dbReference>
<evidence type="ECO:0000256" key="7">
    <source>
        <dbReference type="ARBA" id="ARBA00023004"/>
    </source>
</evidence>